<accession>A0A0C9YDI1</accession>
<dbReference type="HOGENOM" id="CLU_3074372_0_0_1"/>
<dbReference type="AlphaFoldDB" id="A0A0C9YDI1"/>
<organism evidence="1 2">
    <name type="scientific">Pisolithus microcarpus 441</name>
    <dbReference type="NCBI Taxonomy" id="765257"/>
    <lineage>
        <taxon>Eukaryota</taxon>
        <taxon>Fungi</taxon>
        <taxon>Dikarya</taxon>
        <taxon>Basidiomycota</taxon>
        <taxon>Agaricomycotina</taxon>
        <taxon>Agaricomycetes</taxon>
        <taxon>Agaricomycetidae</taxon>
        <taxon>Boletales</taxon>
        <taxon>Sclerodermatineae</taxon>
        <taxon>Pisolithaceae</taxon>
        <taxon>Pisolithus</taxon>
    </lineage>
</organism>
<reference evidence="1 2" key="1">
    <citation type="submission" date="2014-04" db="EMBL/GenBank/DDBJ databases">
        <authorList>
            <consortium name="DOE Joint Genome Institute"/>
            <person name="Kuo A."/>
            <person name="Kohler A."/>
            <person name="Costa M.D."/>
            <person name="Nagy L.G."/>
            <person name="Floudas D."/>
            <person name="Copeland A."/>
            <person name="Barry K.W."/>
            <person name="Cichocki N."/>
            <person name="Veneault-Fourrey C."/>
            <person name="LaButti K."/>
            <person name="Lindquist E.A."/>
            <person name="Lipzen A."/>
            <person name="Lundell T."/>
            <person name="Morin E."/>
            <person name="Murat C."/>
            <person name="Sun H."/>
            <person name="Tunlid A."/>
            <person name="Henrissat B."/>
            <person name="Grigoriev I.V."/>
            <person name="Hibbett D.S."/>
            <person name="Martin F."/>
            <person name="Nordberg H.P."/>
            <person name="Cantor M.N."/>
            <person name="Hua S.X."/>
        </authorList>
    </citation>
    <scope>NUCLEOTIDE SEQUENCE [LARGE SCALE GENOMIC DNA]</scope>
    <source>
        <strain evidence="1 2">441</strain>
    </source>
</reference>
<dbReference type="Proteomes" id="UP000054018">
    <property type="component" value="Unassembled WGS sequence"/>
</dbReference>
<protein>
    <submittedName>
        <fullName evidence="1">Uncharacterized protein</fullName>
    </submittedName>
</protein>
<proteinExistence type="predicted"/>
<evidence type="ECO:0000313" key="2">
    <source>
        <dbReference type="Proteomes" id="UP000054018"/>
    </source>
</evidence>
<sequence length="52" mass="5844">LLSDMQLAQVQVIFKLPKHLGTSPHPLAYVEWFTTLQQQDPVSGLYIVTCST</sequence>
<gene>
    <name evidence="1" type="ORF">PISMIDRAFT_121949</name>
</gene>
<evidence type="ECO:0000313" key="1">
    <source>
        <dbReference type="EMBL" id="KIK11854.1"/>
    </source>
</evidence>
<feature type="non-terminal residue" evidence="1">
    <location>
        <position position="1"/>
    </location>
</feature>
<dbReference type="OrthoDB" id="2606601at2759"/>
<reference evidence="2" key="2">
    <citation type="submission" date="2015-01" db="EMBL/GenBank/DDBJ databases">
        <title>Evolutionary Origins and Diversification of the Mycorrhizal Mutualists.</title>
        <authorList>
            <consortium name="DOE Joint Genome Institute"/>
            <consortium name="Mycorrhizal Genomics Consortium"/>
            <person name="Kohler A."/>
            <person name="Kuo A."/>
            <person name="Nagy L.G."/>
            <person name="Floudas D."/>
            <person name="Copeland A."/>
            <person name="Barry K.W."/>
            <person name="Cichocki N."/>
            <person name="Veneault-Fourrey C."/>
            <person name="LaButti K."/>
            <person name="Lindquist E.A."/>
            <person name="Lipzen A."/>
            <person name="Lundell T."/>
            <person name="Morin E."/>
            <person name="Murat C."/>
            <person name="Riley R."/>
            <person name="Ohm R."/>
            <person name="Sun H."/>
            <person name="Tunlid A."/>
            <person name="Henrissat B."/>
            <person name="Grigoriev I.V."/>
            <person name="Hibbett D.S."/>
            <person name="Martin F."/>
        </authorList>
    </citation>
    <scope>NUCLEOTIDE SEQUENCE [LARGE SCALE GENOMIC DNA]</scope>
    <source>
        <strain evidence="2">441</strain>
    </source>
</reference>
<dbReference type="EMBL" id="KN834149">
    <property type="protein sequence ID" value="KIK11854.1"/>
    <property type="molecule type" value="Genomic_DNA"/>
</dbReference>
<keyword evidence="2" id="KW-1185">Reference proteome</keyword>
<name>A0A0C9YDI1_9AGAM</name>